<gene>
    <name evidence="7" type="ORF">GCM10010911_35250</name>
</gene>
<evidence type="ECO:0000256" key="2">
    <source>
        <dbReference type="ARBA" id="ARBA00022691"/>
    </source>
</evidence>
<keyword evidence="5" id="KW-0411">Iron-sulfur</keyword>
<proteinExistence type="predicted"/>
<evidence type="ECO:0000256" key="1">
    <source>
        <dbReference type="ARBA" id="ARBA00022485"/>
    </source>
</evidence>
<keyword evidence="4" id="KW-0408">Iron</keyword>
<reference evidence="7" key="2">
    <citation type="submission" date="2020-09" db="EMBL/GenBank/DDBJ databases">
        <authorList>
            <person name="Sun Q."/>
            <person name="Zhou Y."/>
        </authorList>
    </citation>
    <scope>NUCLEOTIDE SEQUENCE</scope>
    <source>
        <strain evidence="7">CGMCC 1.15178</strain>
    </source>
</reference>
<dbReference type="Gene3D" id="3.20.20.70">
    <property type="entry name" value="Aldolase class I"/>
    <property type="match status" value="1"/>
</dbReference>
<comment type="caution">
    <text evidence="7">The sequence shown here is derived from an EMBL/GenBank/DDBJ whole genome shotgun (WGS) entry which is preliminary data.</text>
</comment>
<evidence type="ECO:0000259" key="6">
    <source>
        <dbReference type="PROSITE" id="PS51918"/>
    </source>
</evidence>
<protein>
    <submittedName>
        <fullName evidence="7">Radical SAM/CxCxxxxC motif protein YfkAB</fullName>
    </submittedName>
</protein>
<evidence type="ECO:0000313" key="8">
    <source>
        <dbReference type="Proteomes" id="UP000612456"/>
    </source>
</evidence>
<dbReference type="SUPFAM" id="SSF102114">
    <property type="entry name" value="Radical SAM enzymes"/>
    <property type="match status" value="1"/>
</dbReference>
<dbReference type="EMBL" id="BMHP01000002">
    <property type="protein sequence ID" value="GGD74297.1"/>
    <property type="molecule type" value="Genomic_DNA"/>
</dbReference>
<dbReference type="CDD" id="cd01335">
    <property type="entry name" value="Radical_SAM"/>
    <property type="match status" value="1"/>
</dbReference>
<dbReference type="PANTHER" id="PTHR42836">
    <property type="entry name" value="7-CARBOXY-7-DEAZAGUANINE SYNTHASE"/>
    <property type="match status" value="1"/>
</dbReference>
<keyword evidence="1" id="KW-0004">4Fe-4S</keyword>
<dbReference type="InterPro" id="IPR014866">
    <property type="entry name" value="YfkB"/>
</dbReference>
<evidence type="ECO:0000256" key="3">
    <source>
        <dbReference type="ARBA" id="ARBA00022723"/>
    </source>
</evidence>
<dbReference type="SFLD" id="SFLDS00029">
    <property type="entry name" value="Radical_SAM"/>
    <property type="match status" value="1"/>
</dbReference>
<dbReference type="Pfam" id="PF04055">
    <property type="entry name" value="Radical_SAM"/>
    <property type="match status" value="1"/>
</dbReference>
<dbReference type="InterPro" id="IPR007197">
    <property type="entry name" value="rSAM"/>
</dbReference>
<evidence type="ECO:0000256" key="5">
    <source>
        <dbReference type="ARBA" id="ARBA00023014"/>
    </source>
</evidence>
<dbReference type="Proteomes" id="UP000612456">
    <property type="component" value="Unassembled WGS sequence"/>
</dbReference>
<dbReference type="PROSITE" id="PS51918">
    <property type="entry name" value="RADICAL_SAM"/>
    <property type="match status" value="1"/>
</dbReference>
<name>A0A916Z4K2_9BACL</name>
<dbReference type="GO" id="GO:0003824">
    <property type="term" value="F:catalytic activity"/>
    <property type="evidence" value="ECO:0007669"/>
    <property type="project" value="InterPro"/>
</dbReference>
<accession>A0A916Z4K2</accession>
<dbReference type="InterPro" id="IPR058240">
    <property type="entry name" value="rSAM_sf"/>
</dbReference>
<evidence type="ECO:0000313" key="7">
    <source>
        <dbReference type="EMBL" id="GGD74297.1"/>
    </source>
</evidence>
<keyword evidence="8" id="KW-1185">Reference proteome</keyword>
<dbReference type="GO" id="GO:0046872">
    <property type="term" value="F:metal ion binding"/>
    <property type="evidence" value="ECO:0007669"/>
    <property type="project" value="UniProtKB-KW"/>
</dbReference>
<keyword evidence="2" id="KW-0949">S-adenosyl-L-methionine</keyword>
<dbReference type="PANTHER" id="PTHR42836:SF2">
    <property type="entry name" value="PROTEIN YFKA-RELATED"/>
    <property type="match status" value="1"/>
</dbReference>
<evidence type="ECO:0000256" key="4">
    <source>
        <dbReference type="ARBA" id="ARBA00023004"/>
    </source>
</evidence>
<organism evidence="7 8">
    <name type="scientific">Paenibacillus nasutitermitis</name>
    <dbReference type="NCBI Taxonomy" id="1652958"/>
    <lineage>
        <taxon>Bacteria</taxon>
        <taxon>Bacillati</taxon>
        <taxon>Bacillota</taxon>
        <taxon>Bacilli</taxon>
        <taxon>Bacillales</taxon>
        <taxon>Paenibacillaceae</taxon>
        <taxon>Paenibacillus</taxon>
    </lineage>
</organism>
<dbReference type="GO" id="GO:0051539">
    <property type="term" value="F:4 iron, 4 sulfur cluster binding"/>
    <property type="evidence" value="ECO:0007669"/>
    <property type="project" value="UniProtKB-KW"/>
</dbReference>
<feature type="domain" description="Radical SAM core" evidence="6">
    <location>
        <begin position="34"/>
        <end position="261"/>
    </location>
</feature>
<reference evidence="7" key="1">
    <citation type="journal article" date="2014" name="Int. J. Syst. Evol. Microbiol.">
        <title>Complete genome sequence of Corynebacterium casei LMG S-19264T (=DSM 44701T), isolated from a smear-ripened cheese.</title>
        <authorList>
            <consortium name="US DOE Joint Genome Institute (JGI-PGF)"/>
            <person name="Walter F."/>
            <person name="Albersmeier A."/>
            <person name="Kalinowski J."/>
            <person name="Ruckert C."/>
        </authorList>
    </citation>
    <scope>NUCLEOTIDE SEQUENCE</scope>
    <source>
        <strain evidence="7">CGMCC 1.15178</strain>
    </source>
</reference>
<sequence>MQNAIHTDRARGIHSISPADDPWDPISSLRQFGRHRLTSVEMTLTNLCNMRCEHCAVGDTLVMTEPDKLPLDMMLQRLDEIEHLQTISITGGEPTFSGKAVNEYLIPLLKYARSRGVRSQINSNITLDYSRYEAIAPYLDVMHISFNYTHADDFHKVGFAKSGHPVARETAVRMYERMISNARRLTEGGLFVSAESMINFRTHEKIAEIHQLISQMGCQRHEVHPMYPSAFAADLPVINKEEMRKAILRLLDHRDPSLWMLFGTLPFFHCSEDAEDRELLARLAAEPLVTVRNDPDGRNRLNVNLFTGDVFVTDFSDVPAFGNIGTDRLDELFERWLTHPLAAGVNCHCPAASCCGPNLLVKDMYYREVDFLARKAIL</sequence>
<dbReference type="NCBIfam" id="TIGR04478">
    <property type="entry name" value="rSAM_YfkAB"/>
    <property type="match status" value="1"/>
</dbReference>
<keyword evidence="3" id="KW-0479">Metal-binding</keyword>
<dbReference type="RefSeq" id="WP_188993202.1">
    <property type="nucleotide sequence ID" value="NZ_BMHP01000002.1"/>
</dbReference>
<dbReference type="SFLD" id="SFLDG01097">
    <property type="entry name" value="Uncharacterised_Radical_SAM_Su"/>
    <property type="match status" value="1"/>
</dbReference>
<dbReference type="Pfam" id="PF08756">
    <property type="entry name" value="YfkB"/>
    <property type="match status" value="1"/>
</dbReference>
<dbReference type="InterPro" id="IPR013785">
    <property type="entry name" value="Aldolase_TIM"/>
</dbReference>
<dbReference type="InterPro" id="IPR031004">
    <property type="entry name" value="rSAM_YfkAB"/>
</dbReference>
<dbReference type="AlphaFoldDB" id="A0A916Z4K2"/>